<organism evidence="2 3">
    <name type="scientific">Geranomyces variabilis</name>
    <dbReference type="NCBI Taxonomy" id="109894"/>
    <lineage>
        <taxon>Eukaryota</taxon>
        <taxon>Fungi</taxon>
        <taxon>Fungi incertae sedis</taxon>
        <taxon>Chytridiomycota</taxon>
        <taxon>Chytridiomycota incertae sedis</taxon>
        <taxon>Chytridiomycetes</taxon>
        <taxon>Spizellomycetales</taxon>
        <taxon>Powellomycetaceae</taxon>
        <taxon>Geranomyces</taxon>
    </lineage>
</organism>
<dbReference type="Proteomes" id="UP001212152">
    <property type="component" value="Unassembled WGS sequence"/>
</dbReference>
<evidence type="ECO:0000313" key="2">
    <source>
        <dbReference type="EMBL" id="KAJ3176487.1"/>
    </source>
</evidence>
<dbReference type="EMBL" id="JADGJQ010000040">
    <property type="protein sequence ID" value="KAJ3176487.1"/>
    <property type="molecule type" value="Genomic_DNA"/>
</dbReference>
<dbReference type="AlphaFoldDB" id="A0AAD5THB1"/>
<sequence length="189" mass="20924">MSGPDLQEWLLSMQKRDGTQAFFARTIEAWYRDYNSHCGRAGLIPQKLSKGIKETWETRKRALYIASPVGNLVSAQVKYHAKTLNGILTREDPDSSPPSSPSPGSAFAPDERIEELNLPPRHSESIPDESIEEFDIPPRHSESIPDDEEDEEDVDNDDAEASDQPVLPSVETLSTALDLASAKLHGQNA</sequence>
<feature type="compositionally biased region" description="Acidic residues" evidence="1">
    <location>
        <begin position="126"/>
        <end position="135"/>
    </location>
</feature>
<feature type="region of interest" description="Disordered" evidence="1">
    <location>
        <begin position="88"/>
        <end position="169"/>
    </location>
</feature>
<evidence type="ECO:0000256" key="1">
    <source>
        <dbReference type="SAM" id="MobiDB-lite"/>
    </source>
</evidence>
<protein>
    <submittedName>
        <fullName evidence="2">Uncharacterized protein</fullName>
    </submittedName>
</protein>
<comment type="caution">
    <text evidence="2">The sequence shown here is derived from an EMBL/GenBank/DDBJ whole genome shotgun (WGS) entry which is preliminary data.</text>
</comment>
<evidence type="ECO:0000313" key="3">
    <source>
        <dbReference type="Proteomes" id="UP001212152"/>
    </source>
</evidence>
<feature type="compositionally biased region" description="Basic and acidic residues" evidence="1">
    <location>
        <begin position="109"/>
        <end position="125"/>
    </location>
</feature>
<feature type="compositionally biased region" description="Acidic residues" evidence="1">
    <location>
        <begin position="144"/>
        <end position="161"/>
    </location>
</feature>
<reference evidence="2" key="1">
    <citation type="submission" date="2020-05" db="EMBL/GenBank/DDBJ databases">
        <title>Phylogenomic resolution of chytrid fungi.</title>
        <authorList>
            <person name="Stajich J.E."/>
            <person name="Amses K."/>
            <person name="Simmons R."/>
            <person name="Seto K."/>
            <person name="Myers J."/>
            <person name="Bonds A."/>
            <person name="Quandt C.A."/>
            <person name="Barry K."/>
            <person name="Liu P."/>
            <person name="Grigoriev I."/>
            <person name="Longcore J.E."/>
            <person name="James T.Y."/>
        </authorList>
    </citation>
    <scope>NUCLEOTIDE SEQUENCE</scope>
    <source>
        <strain evidence="2">JEL0379</strain>
    </source>
</reference>
<accession>A0AAD5THB1</accession>
<keyword evidence="3" id="KW-1185">Reference proteome</keyword>
<proteinExistence type="predicted"/>
<gene>
    <name evidence="2" type="ORF">HDU87_005181</name>
</gene>
<name>A0AAD5THB1_9FUNG</name>